<keyword evidence="2" id="KW-1185">Reference proteome</keyword>
<name>A0AC61RLS9_9BACT</name>
<accession>A0AC61RLS9</accession>
<evidence type="ECO:0000313" key="1">
    <source>
        <dbReference type="EMBL" id="TGY78835.1"/>
    </source>
</evidence>
<evidence type="ECO:0000313" key="2">
    <source>
        <dbReference type="Proteomes" id="UP000306319"/>
    </source>
</evidence>
<gene>
    <name evidence="1" type="ORF">E5331_08505</name>
</gene>
<dbReference type="EMBL" id="SRYB01000010">
    <property type="protein sequence ID" value="TGY78835.1"/>
    <property type="molecule type" value="Genomic_DNA"/>
</dbReference>
<organism evidence="1 2">
    <name type="scientific">Lepagella muris</name>
    <dbReference type="NCBI Taxonomy" id="3032870"/>
    <lineage>
        <taxon>Bacteria</taxon>
        <taxon>Pseudomonadati</taxon>
        <taxon>Bacteroidota</taxon>
        <taxon>Bacteroidia</taxon>
        <taxon>Bacteroidales</taxon>
        <taxon>Muribaculaceae</taxon>
        <taxon>Lepagella</taxon>
    </lineage>
</organism>
<sequence>MTRQIYKSGIDWWMWLVLIFVAGVTIAIAIDSTLWVALPTCGVMIFCILLMVGCWYEIDGNQLVVYQFFRPHRFPIDKISEVKKTTGILATAGMSVRRVSIKFADRSVMKSSMPLEISPKDRDKFISHLKEINPNINIG</sequence>
<proteinExistence type="predicted"/>
<comment type="caution">
    <text evidence="1">The sequence shown here is derived from an EMBL/GenBank/DDBJ whole genome shotgun (WGS) entry which is preliminary data.</text>
</comment>
<protein>
    <submittedName>
        <fullName evidence="1">Uncharacterized protein</fullName>
    </submittedName>
</protein>
<dbReference type="Proteomes" id="UP000306319">
    <property type="component" value="Unassembled WGS sequence"/>
</dbReference>
<reference evidence="1" key="1">
    <citation type="submission" date="2019-04" db="EMBL/GenBank/DDBJ databases">
        <title>Microbes associate with the intestines of laboratory mice.</title>
        <authorList>
            <person name="Navarre W."/>
            <person name="Wong E."/>
            <person name="Huang K."/>
            <person name="Tropini C."/>
            <person name="Ng K."/>
            <person name="Yu B."/>
        </authorList>
    </citation>
    <scope>NUCLEOTIDE SEQUENCE</scope>
    <source>
        <strain evidence="1">NM04_E33</strain>
    </source>
</reference>